<sequence>MGKIEELYSEMQRTQCFKCLKFDHTKSKRPAVNKRKYVECETSHGIGATLSIIGMKERKKTEEDVLQEELENDDDKICAMPTPGKIIEENEVEIIIGSDEITN</sequence>
<name>A0A7R8D0A2_LEPSM</name>
<protein>
    <submittedName>
        <fullName evidence="1">(salmon louse) hypothetical protein</fullName>
    </submittedName>
</protein>
<reference evidence="1" key="1">
    <citation type="submission" date="2021-02" db="EMBL/GenBank/DDBJ databases">
        <authorList>
            <person name="Bekaert M."/>
        </authorList>
    </citation>
    <scope>NUCLEOTIDE SEQUENCE</scope>
    <source>
        <strain evidence="1">IoA-00</strain>
    </source>
</reference>
<dbReference type="AlphaFoldDB" id="A0A7R8D0A2"/>
<gene>
    <name evidence="1" type="ORF">LSAA_12435</name>
</gene>
<evidence type="ECO:0000313" key="2">
    <source>
        <dbReference type="Proteomes" id="UP000675881"/>
    </source>
</evidence>
<evidence type="ECO:0000313" key="1">
    <source>
        <dbReference type="EMBL" id="CAF2981182.1"/>
    </source>
</evidence>
<proteinExistence type="predicted"/>
<accession>A0A7R8D0A2</accession>
<organism evidence="1 2">
    <name type="scientific">Lepeophtheirus salmonis</name>
    <name type="common">Salmon louse</name>
    <name type="synonym">Caligus salmonis</name>
    <dbReference type="NCBI Taxonomy" id="72036"/>
    <lineage>
        <taxon>Eukaryota</taxon>
        <taxon>Metazoa</taxon>
        <taxon>Ecdysozoa</taxon>
        <taxon>Arthropoda</taxon>
        <taxon>Crustacea</taxon>
        <taxon>Multicrustacea</taxon>
        <taxon>Hexanauplia</taxon>
        <taxon>Copepoda</taxon>
        <taxon>Siphonostomatoida</taxon>
        <taxon>Caligidae</taxon>
        <taxon>Lepeophtheirus</taxon>
    </lineage>
</organism>
<dbReference type="Proteomes" id="UP000675881">
    <property type="component" value="Chromosome 6"/>
</dbReference>
<keyword evidence="2" id="KW-1185">Reference proteome</keyword>
<dbReference type="EMBL" id="HG994585">
    <property type="protein sequence ID" value="CAF2981182.1"/>
    <property type="molecule type" value="Genomic_DNA"/>
</dbReference>